<evidence type="ECO:0000256" key="2">
    <source>
        <dbReference type="ARBA" id="ARBA00023015"/>
    </source>
</evidence>
<dbReference type="SUPFAM" id="SSF88659">
    <property type="entry name" value="Sigma3 and sigma4 domains of RNA polymerase sigma factors"/>
    <property type="match status" value="1"/>
</dbReference>
<evidence type="ECO:0000256" key="1">
    <source>
        <dbReference type="ARBA" id="ARBA00010641"/>
    </source>
</evidence>
<organism evidence="6 7">
    <name type="scientific">Euzebyella marina</name>
    <dbReference type="NCBI Taxonomy" id="1761453"/>
    <lineage>
        <taxon>Bacteria</taxon>
        <taxon>Pseudomonadati</taxon>
        <taxon>Bacteroidota</taxon>
        <taxon>Flavobacteriia</taxon>
        <taxon>Flavobacteriales</taxon>
        <taxon>Flavobacteriaceae</taxon>
        <taxon>Euzebyella</taxon>
    </lineage>
</organism>
<dbReference type="PANTHER" id="PTHR43133">
    <property type="entry name" value="RNA POLYMERASE ECF-TYPE SIGMA FACTO"/>
    <property type="match status" value="1"/>
</dbReference>
<keyword evidence="2" id="KW-0805">Transcription regulation</keyword>
<dbReference type="CDD" id="cd06171">
    <property type="entry name" value="Sigma70_r4"/>
    <property type="match status" value="1"/>
</dbReference>
<sequence>MVKIEQINHYESLADQEAWKGLQQGDLNSLGELYDLYVDKLFYIGIKIINDRNIVQDQIHDLFLDFYKSHENLSDVTNVQGYVITCFKRRLYKHNNLKVKHVNVIWDSKANKIANDLKLVSSHEENIINSELQIERNYKLERKFSKLTDHQKSVLEMRFQENRSYEEIAKLLNLSVSSARTLLYRAIKTLRNTSLSLLF</sequence>
<keyword evidence="4" id="KW-0804">Transcription</keyword>
<name>A0A3G2L274_9FLAO</name>
<dbReference type="PANTHER" id="PTHR43133:SF46">
    <property type="entry name" value="RNA POLYMERASE SIGMA-70 FACTOR ECF SUBFAMILY"/>
    <property type="match status" value="1"/>
</dbReference>
<dbReference type="InterPro" id="IPR014284">
    <property type="entry name" value="RNA_pol_sigma-70_dom"/>
</dbReference>
<dbReference type="InterPro" id="IPR013324">
    <property type="entry name" value="RNA_pol_sigma_r3/r4-like"/>
</dbReference>
<dbReference type="Gene3D" id="1.10.1740.10">
    <property type="match status" value="1"/>
</dbReference>
<dbReference type="KEGG" id="emar:D1013_02650"/>
<dbReference type="InterPro" id="IPR039425">
    <property type="entry name" value="RNA_pol_sigma-70-like"/>
</dbReference>
<feature type="domain" description="RNA polymerase sigma factor 70 region 4 type 2" evidence="5">
    <location>
        <begin position="140"/>
        <end position="190"/>
    </location>
</feature>
<dbReference type="InterPro" id="IPR013249">
    <property type="entry name" value="RNA_pol_sigma70_r4_t2"/>
</dbReference>
<protein>
    <submittedName>
        <fullName evidence="6">Sigma-70 family RNA polymerase sigma factor</fullName>
    </submittedName>
</protein>
<dbReference type="RefSeq" id="WP_121847410.1">
    <property type="nucleotide sequence ID" value="NZ_CP032050.1"/>
</dbReference>
<evidence type="ECO:0000256" key="4">
    <source>
        <dbReference type="ARBA" id="ARBA00023163"/>
    </source>
</evidence>
<dbReference type="Pfam" id="PF08281">
    <property type="entry name" value="Sigma70_r4_2"/>
    <property type="match status" value="1"/>
</dbReference>
<dbReference type="OrthoDB" id="9150024at2"/>
<dbReference type="NCBIfam" id="TIGR02937">
    <property type="entry name" value="sigma70-ECF"/>
    <property type="match status" value="1"/>
</dbReference>
<evidence type="ECO:0000313" key="6">
    <source>
        <dbReference type="EMBL" id="AYN66358.1"/>
    </source>
</evidence>
<dbReference type="InterPro" id="IPR013325">
    <property type="entry name" value="RNA_pol_sigma_r2"/>
</dbReference>
<comment type="similarity">
    <text evidence="1">Belongs to the sigma-70 factor family. ECF subfamily.</text>
</comment>
<dbReference type="GO" id="GO:0016987">
    <property type="term" value="F:sigma factor activity"/>
    <property type="evidence" value="ECO:0007669"/>
    <property type="project" value="UniProtKB-KW"/>
</dbReference>
<evidence type="ECO:0000256" key="3">
    <source>
        <dbReference type="ARBA" id="ARBA00023082"/>
    </source>
</evidence>
<evidence type="ECO:0000313" key="7">
    <source>
        <dbReference type="Proteomes" id="UP000276309"/>
    </source>
</evidence>
<dbReference type="AlphaFoldDB" id="A0A3G2L274"/>
<dbReference type="GO" id="GO:0003677">
    <property type="term" value="F:DNA binding"/>
    <property type="evidence" value="ECO:0007669"/>
    <property type="project" value="InterPro"/>
</dbReference>
<dbReference type="InterPro" id="IPR036388">
    <property type="entry name" value="WH-like_DNA-bd_sf"/>
</dbReference>
<accession>A0A3G2L274</accession>
<dbReference type="EMBL" id="CP032050">
    <property type="protein sequence ID" value="AYN66358.1"/>
    <property type="molecule type" value="Genomic_DNA"/>
</dbReference>
<dbReference type="SUPFAM" id="SSF88946">
    <property type="entry name" value="Sigma2 domain of RNA polymerase sigma factors"/>
    <property type="match status" value="1"/>
</dbReference>
<keyword evidence="7" id="KW-1185">Reference proteome</keyword>
<dbReference type="Proteomes" id="UP000276309">
    <property type="component" value="Chromosome"/>
</dbReference>
<proteinExistence type="inferred from homology"/>
<keyword evidence="3" id="KW-0731">Sigma factor</keyword>
<reference evidence="6 7" key="1">
    <citation type="submission" date="2018-08" db="EMBL/GenBank/DDBJ databases">
        <title>The reduced genetic potential of extracellular carbohydrate catabolism in Euzebyella marina RN62, a Flavobacteriia bacterium isolated from the hadal water.</title>
        <authorList>
            <person name="Xue C."/>
        </authorList>
    </citation>
    <scope>NUCLEOTIDE SEQUENCE [LARGE SCALE GENOMIC DNA]</scope>
    <source>
        <strain evidence="6 7">RN62</strain>
    </source>
</reference>
<evidence type="ECO:0000259" key="5">
    <source>
        <dbReference type="Pfam" id="PF08281"/>
    </source>
</evidence>
<dbReference type="GO" id="GO:0006352">
    <property type="term" value="P:DNA-templated transcription initiation"/>
    <property type="evidence" value="ECO:0007669"/>
    <property type="project" value="InterPro"/>
</dbReference>
<dbReference type="Gene3D" id="1.10.10.10">
    <property type="entry name" value="Winged helix-like DNA-binding domain superfamily/Winged helix DNA-binding domain"/>
    <property type="match status" value="1"/>
</dbReference>
<gene>
    <name evidence="6" type="ORF">D1013_02650</name>
</gene>